<organism evidence="1 2">
    <name type="scientific">Streptomyces levis</name>
    <dbReference type="NCBI Taxonomy" id="285566"/>
    <lineage>
        <taxon>Bacteria</taxon>
        <taxon>Bacillati</taxon>
        <taxon>Actinomycetota</taxon>
        <taxon>Actinomycetes</taxon>
        <taxon>Kitasatosporales</taxon>
        <taxon>Streptomycetaceae</taxon>
        <taxon>Streptomyces</taxon>
    </lineage>
</organism>
<dbReference type="InterPro" id="IPR027443">
    <property type="entry name" value="IPNS-like_sf"/>
</dbReference>
<dbReference type="Proteomes" id="UP001501095">
    <property type="component" value="Unassembled WGS sequence"/>
</dbReference>
<reference evidence="1 2" key="1">
    <citation type="journal article" date="2019" name="Int. J. Syst. Evol. Microbiol.">
        <title>The Global Catalogue of Microorganisms (GCM) 10K type strain sequencing project: providing services to taxonomists for standard genome sequencing and annotation.</title>
        <authorList>
            <consortium name="The Broad Institute Genomics Platform"/>
            <consortium name="The Broad Institute Genome Sequencing Center for Infectious Disease"/>
            <person name="Wu L."/>
            <person name="Ma J."/>
        </authorList>
    </citation>
    <scope>NUCLEOTIDE SEQUENCE [LARGE SCALE GENOMIC DNA]</scope>
    <source>
        <strain evidence="1 2">JCM 6924</strain>
    </source>
</reference>
<dbReference type="EMBL" id="BAAATM010000009">
    <property type="protein sequence ID" value="GAA2532129.1"/>
    <property type="molecule type" value="Genomic_DNA"/>
</dbReference>
<comment type="caution">
    <text evidence="1">The sequence shown here is derived from an EMBL/GenBank/DDBJ whole genome shotgun (WGS) entry which is preliminary data.</text>
</comment>
<name>A0ABN3NSX1_9ACTN</name>
<dbReference type="RefSeq" id="WP_344536876.1">
    <property type="nucleotide sequence ID" value="NZ_BAAATM010000009.1"/>
</dbReference>
<evidence type="ECO:0008006" key="3">
    <source>
        <dbReference type="Google" id="ProtNLM"/>
    </source>
</evidence>
<protein>
    <recommendedName>
        <fullName evidence="3">Isopenicillin N synthase-like Fe(2+) 2OG dioxygenase domain-containing protein</fullName>
    </recommendedName>
</protein>
<sequence length="76" mass="8597">MLSRWTEDRRRSTQHRVLPPAADAPEEGLISLIMFMEVDIDQFIEPFAPPVGGDIFYEPVLATDYFTQRAQAATVA</sequence>
<gene>
    <name evidence="1" type="ORF">GCM10010423_29710</name>
</gene>
<dbReference type="Gene3D" id="2.60.120.330">
    <property type="entry name" value="B-lactam Antibiotic, Isopenicillin N Synthase, Chain"/>
    <property type="match status" value="1"/>
</dbReference>
<accession>A0ABN3NSX1</accession>
<proteinExistence type="predicted"/>
<evidence type="ECO:0000313" key="1">
    <source>
        <dbReference type="EMBL" id="GAA2532129.1"/>
    </source>
</evidence>
<keyword evidence="2" id="KW-1185">Reference proteome</keyword>
<dbReference type="SUPFAM" id="SSF51197">
    <property type="entry name" value="Clavaminate synthase-like"/>
    <property type="match status" value="1"/>
</dbReference>
<evidence type="ECO:0000313" key="2">
    <source>
        <dbReference type="Proteomes" id="UP001501095"/>
    </source>
</evidence>